<dbReference type="InterPro" id="IPR013083">
    <property type="entry name" value="Znf_RING/FYVE/PHD"/>
</dbReference>
<keyword evidence="1" id="KW-0808">Transferase</keyword>
<dbReference type="InterPro" id="IPR044066">
    <property type="entry name" value="TRIAD_supradom"/>
</dbReference>
<evidence type="ECO:0000256" key="5">
    <source>
        <dbReference type="ARBA" id="ARBA00022786"/>
    </source>
</evidence>
<evidence type="ECO:0000259" key="9">
    <source>
        <dbReference type="PROSITE" id="PS51873"/>
    </source>
</evidence>
<feature type="region of interest" description="Disordered" evidence="8">
    <location>
        <begin position="240"/>
        <end position="260"/>
    </location>
</feature>
<sequence length="723" mass="81895">MPELLQAGVFDKDTLPLLQVILWAALQAMALAAVGDMTRGPNRPIYVETTPGDDDPLRIDPPDETPNAQGKEKGKQANIAVSLPQNSPTTWLPPPQLENEELNDGEHFLVDYPVPETLSSYPPALKDIPDTIRTVVRLSIDAVFERARSEKEAAVALPQRVAQDTTRQEEEEQATENQQKTEENELPAESLTTAVVVSPASRVEDQSLPSEAQTEPERPTLKPSRSWRRRVFSHRHLERYISQTGEKNKNQETPGSPSAFTRLTFKTLNRPSDGTKESREEIECTACLEPTKRADSVKAAICNHTYCKPCFEQLVLTGLQTEAQFPPKCCLNPIPCRTITKYTSRSTRKLYNEKSTEYATTDRIYCPIPDCGRWHDKTTIITPQTGTTTTPYLKCTKGHKMCPTCHQKAHKKTEYCPQDPDYLCTKAFIQESGWQKCHRCKRVVEHVSGCRHMTCPCGGQFCYVCGARWKTCFCTDRQVDVMKSKAAARRHEKQQQQQSEPASSSSQASQPTTTPADEPTLARLTQISEHSSLLTFIMTSITDHQSDILITSHSRETSQLVKSHALRRRSLNLNQSTALARMQNSHIAGVASLQKKHEGVEREFSLKVGEFPSDSIPDVGKSPEERKLQTGYVTLNQKMRSTQNREMGMLKLEQIVEKGGKERELMREREELEQELGHEARELRRRQVMEAEWGRLVWEERGRMLREMEEREREVVILEGGGE</sequence>
<evidence type="ECO:0000256" key="3">
    <source>
        <dbReference type="ARBA" id="ARBA00022737"/>
    </source>
</evidence>
<feature type="domain" description="RING-type" evidence="9">
    <location>
        <begin position="280"/>
        <end position="478"/>
    </location>
</feature>
<dbReference type="Proteomes" id="UP001323405">
    <property type="component" value="Unassembled WGS sequence"/>
</dbReference>
<dbReference type="PANTHER" id="PTHR11685">
    <property type="entry name" value="RBR FAMILY RING FINGER AND IBR DOMAIN-CONTAINING"/>
    <property type="match status" value="1"/>
</dbReference>
<evidence type="ECO:0000256" key="7">
    <source>
        <dbReference type="SAM" id="Coils"/>
    </source>
</evidence>
<evidence type="ECO:0000313" key="10">
    <source>
        <dbReference type="EMBL" id="KAK4659277.1"/>
    </source>
</evidence>
<reference evidence="10 11" key="1">
    <citation type="journal article" date="2023" name="bioRxiv">
        <title>High-quality genome assemblies of four members of thePodospora anserinaspecies complex.</title>
        <authorList>
            <person name="Ament-Velasquez S.L."/>
            <person name="Vogan A.A."/>
            <person name="Wallerman O."/>
            <person name="Hartmann F."/>
            <person name="Gautier V."/>
            <person name="Silar P."/>
            <person name="Giraud T."/>
            <person name="Johannesson H."/>
        </authorList>
    </citation>
    <scope>NUCLEOTIDE SEQUENCE [LARGE SCALE GENOMIC DNA]</scope>
    <source>
        <strain evidence="10 11">CBS 415.72m</strain>
    </source>
</reference>
<evidence type="ECO:0000256" key="1">
    <source>
        <dbReference type="ARBA" id="ARBA00022679"/>
    </source>
</evidence>
<dbReference type="PROSITE" id="PS51873">
    <property type="entry name" value="TRIAD"/>
    <property type="match status" value="1"/>
</dbReference>
<keyword evidence="6" id="KW-0862">Zinc</keyword>
<dbReference type="GeneID" id="87905202"/>
<evidence type="ECO:0000256" key="6">
    <source>
        <dbReference type="ARBA" id="ARBA00022833"/>
    </source>
</evidence>
<evidence type="ECO:0000256" key="8">
    <source>
        <dbReference type="SAM" id="MobiDB-lite"/>
    </source>
</evidence>
<feature type="region of interest" description="Disordered" evidence="8">
    <location>
        <begin position="148"/>
        <end position="228"/>
    </location>
</feature>
<dbReference type="CDD" id="cd22584">
    <property type="entry name" value="Rcat_RBR_unk"/>
    <property type="match status" value="1"/>
</dbReference>
<protein>
    <recommendedName>
        <fullName evidence="9">RING-type domain-containing protein</fullName>
    </recommendedName>
</protein>
<keyword evidence="7" id="KW-0175">Coiled coil</keyword>
<evidence type="ECO:0000256" key="2">
    <source>
        <dbReference type="ARBA" id="ARBA00022723"/>
    </source>
</evidence>
<dbReference type="CDD" id="cd20335">
    <property type="entry name" value="BRcat_RBR"/>
    <property type="match status" value="1"/>
</dbReference>
<dbReference type="Gene3D" id="3.30.40.10">
    <property type="entry name" value="Zinc/RING finger domain, C3HC4 (zinc finger)"/>
    <property type="match status" value="1"/>
</dbReference>
<proteinExistence type="predicted"/>
<comment type="caution">
    <text evidence="10">The sequence shown here is derived from an EMBL/GenBank/DDBJ whole genome shotgun (WGS) entry which is preliminary data.</text>
</comment>
<keyword evidence="11" id="KW-1185">Reference proteome</keyword>
<accession>A0ABR0GU41</accession>
<dbReference type="SUPFAM" id="SSF57850">
    <property type="entry name" value="RING/U-box"/>
    <property type="match status" value="2"/>
</dbReference>
<keyword evidence="4" id="KW-0863">Zinc-finger</keyword>
<feature type="coiled-coil region" evidence="7">
    <location>
        <begin position="655"/>
        <end position="686"/>
    </location>
</feature>
<gene>
    <name evidence="10" type="ORF">QC762_108770</name>
</gene>
<feature type="region of interest" description="Disordered" evidence="8">
    <location>
        <begin position="485"/>
        <end position="519"/>
    </location>
</feature>
<dbReference type="RefSeq" id="XP_062748248.1">
    <property type="nucleotide sequence ID" value="XM_062885295.1"/>
</dbReference>
<evidence type="ECO:0000313" key="11">
    <source>
        <dbReference type="Proteomes" id="UP001323405"/>
    </source>
</evidence>
<feature type="compositionally biased region" description="Polar residues" evidence="8">
    <location>
        <begin position="241"/>
        <end position="260"/>
    </location>
</feature>
<organism evidence="10 11">
    <name type="scientific">Podospora pseudocomata</name>
    <dbReference type="NCBI Taxonomy" id="2093779"/>
    <lineage>
        <taxon>Eukaryota</taxon>
        <taxon>Fungi</taxon>
        <taxon>Dikarya</taxon>
        <taxon>Ascomycota</taxon>
        <taxon>Pezizomycotina</taxon>
        <taxon>Sordariomycetes</taxon>
        <taxon>Sordariomycetidae</taxon>
        <taxon>Sordariales</taxon>
        <taxon>Podosporaceae</taxon>
        <taxon>Podospora</taxon>
    </lineage>
</organism>
<dbReference type="InterPro" id="IPR031127">
    <property type="entry name" value="E3_UB_ligase_RBR"/>
</dbReference>
<keyword evidence="3" id="KW-0677">Repeat</keyword>
<keyword evidence="5" id="KW-0833">Ubl conjugation pathway</keyword>
<feature type="compositionally biased region" description="Low complexity" evidence="8">
    <location>
        <begin position="495"/>
        <end position="516"/>
    </location>
</feature>
<dbReference type="EMBL" id="JAFFHA010000001">
    <property type="protein sequence ID" value="KAK4659277.1"/>
    <property type="molecule type" value="Genomic_DNA"/>
</dbReference>
<keyword evidence="2" id="KW-0479">Metal-binding</keyword>
<feature type="region of interest" description="Disordered" evidence="8">
    <location>
        <begin position="40"/>
        <end position="76"/>
    </location>
</feature>
<evidence type="ECO:0000256" key="4">
    <source>
        <dbReference type="ARBA" id="ARBA00022771"/>
    </source>
</evidence>
<dbReference type="Gene3D" id="1.20.120.1750">
    <property type="match status" value="1"/>
</dbReference>
<name>A0ABR0GU41_9PEZI</name>